<organism evidence="2 3">
    <name type="scientific">Streptomyces indiaensis</name>
    <dbReference type="NCBI Taxonomy" id="284033"/>
    <lineage>
        <taxon>Bacteria</taxon>
        <taxon>Bacillati</taxon>
        <taxon>Actinomycetota</taxon>
        <taxon>Actinomycetes</taxon>
        <taxon>Kitasatosporales</taxon>
        <taxon>Streptomycetaceae</taxon>
        <taxon>Streptomyces</taxon>
    </lineage>
</organism>
<evidence type="ECO:0000313" key="2">
    <source>
        <dbReference type="EMBL" id="GAA2248826.1"/>
    </source>
</evidence>
<dbReference type="EMBL" id="BAAART010000122">
    <property type="protein sequence ID" value="GAA2248826.1"/>
    <property type="molecule type" value="Genomic_DNA"/>
</dbReference>
<protein>
    <submittedName>
        <fullName evidence="2">Uncharacterized protein</fullName>
    </submittedName>
</protein>
<gene>
    <name evidence="2" type="ORF">GCM10010104_51670</name>
</gene>
<feature type="region of interest" description="Disordered" evidence="1">
    <location>
        <begin position="27"/>
        <end position="112"/>
    </location>
</feature>
<proteinExistence type="predicted"/>
<keyword evidence="3" id="KW-1185">Reference proteome</keyword>
<evidence type="ECO:0000313" key="3">
    <source>
        <dbReference type="Proteomes" id="UP001501474"/>
    </source>
</evidence>
<evidence type="ECO:0000256" key="1">
    <source>
        <dbReference type="SAM" id="MobiDB-lite"/>
    </source>
</evidence>
<sequence length="112" mass="11807">MGTDEAPWLRGGPVVTALCSTRHHCLLKDASSGDDNPRPGNTVGTTPCAPSSHRPGLRPPLVVQAGTGPVPRERRPGSLEALRPPIGATRRVRHALERAAGAGPFDTDRPPR</sequence>
<dbReference type="Proteomes" id="UP001501474">
    <property type="component" value="Unassembled WGS sequence"/>
</dbReference>
<comment type="caution">
    <text evidence="2">The sequence shown here is derived from an EMBL/GenBank/DDBJ whole genome shotgun (WGS) entry which is preliminary data.</text>
</comment>
<reference evidence="2 3" key="1">
    <citation type="journal article" date="2019" name="Int. J. Syst. Evol. Microbiol.">
        <title>The Global Catalogue of Microorganisms (GCM) 10K type strain sequencing project: providing services to taxonomists for standard genome sequencing and annotation.</title>
        <authorList>
            <consortium name="The Broad Institute Genomics Platform"/>
            <consortium name="The Broad Institute Genome Sequencing Center for Infectious Disease"/>
            <person name="Wu L."/>
            <person name="Ma J."/>
        </authorList>
    </citation>
    <scope>NUCLEOTIDE SEQUENCE [LARGE SCALE GENOMIC DNA]</scope>
    <source>
        <strain evidence="2 3">JCM 3053</strain>
    </source>
</reference>
<name>A0ABN3E649_9ACTN</name>
<accession>A0ABN3E649</accession>